<dbReference type="EMBL" id="UINC01013399">
    <property type="protein sequence ID" value="SVA57920.1"/>
    <property type="molecule type" value="Genomic_DNA"/>
</dbReference>
<feature type="non-terminal residue" evidence="1">
    <location>
        <position position="50"/>
    </location>
</feature>
<protein>
    <submittedName>
        <fullName evidence="1">Uncharacterized protein</fullName>
    </submittedName>
</protein>
<dbReference type="AlphaFoldDB" id="A0A381WZP2"/>
<name>A0A381WZP2_9ZZZZ</name>
<evidence type="ECO:0000313" key="1">
    <source>
        <dbReference type="EMBL" id="SVA57920.1"/>
    </source>
</evidence>
<accession>A0A381WZP2</accession>
<organism evidence="1">
    <name type="scientific">marine metagenome</name>
    <dbReference type="NCBI Taxonomy" id="408172"/>
    <lineage>
        <taxon>unclassified sequences</taxon>
        <taxon>metagenomes</taxon>
        <taxon>ecological metagenomes</taxon>
    </lineage>
</organism>
<proteinExistence type="predicted"/>
<sequence length="50" mass="5809">MVHFKHIPAIIKKKDETYDKHNSGVYIQPIPFDQLTGFSSIDYKEAEDRG</sequence>
<gene>
    <name evidence="1" type="ORF">METZ01_LOCUS110774</name>
</gene>
<reference evidence="1" key="1">
    <citation type="submission" date="2018-05" db="EMBL/GenBank/DDBJ databases">
        <authorList>
            <person name="Lanie J.A."/>
            <person name="Ng W.-L."/>
            <person name="Kazmierczak K.M."/>
            <person name="Andrzejewski T.M."/>
            <person name="Davidsen T.M."/>
            <person name="Wayne K.J."/>
            <person name="Tettelin H."/>
            <person name="Glass J.I."/>
            <person name="Rusch D."/>
            <person name="Podicherti R."/>
            <person name="Tsui H.-C.T."/>
            <person name="Winkler M.E."/>
        </authorList>
    </citation>
    <scope>NUCLEOTIDE SEQUENCE</scope>
</reference>